<evidence type="ECO:0000256" key="6">
    <source>
        <dbReference type="SAM" id="SignalP"/>
    </source>
</evidence>
<comment type="similarity">
    <text evidence="5">Belongs to the zinc-containing alcohol dehydrogenase family.</text>
</comment>
<dbReference type="InterPro" id="IPR047109">
    <property type="entry name" value="CAD-like"/>
</dbReference>
<dbReference type="InterPro" id="IPR013149">
    <property type="entry name" value="ADH-like_C"/>
</dbReference>
<dbReference type="AlphaFoldDB" id="A0A6V1PBF6"/>
<dbReference type="InterPro" id="IPR036291">
    <property type="entry name" value="NAD(P)-bd_dom_sf"/>
</dbReference>
<dbReference type="GO" id="GO:0016616">
    <property type="term" value="F:oxidoreductase activity, acting on the CH-OH group of donors, NAD or NADP as acceptor"/>
    <property type="evidence" value="ECO:0007669"/>
    <property type="project" value="InterPro"/>
</dbReference>
<proteinExistence type="inferred from homology"/>
<evidence type="ECO:0000259" key="7">
    <source>
        <dbReference type="SMART" id="SM00829"/>
    </source>
</evidence>
<dbReference type="Pfam" id="PF08240">
    <property type="entry name" value="ADH_N"/>
    <property type="match status" value="1"/>
</dbReference>
<dbReference type="PROSITE" id="PS00059">
    <property type="entry name" value="ADH_ZINC"/>
    <property type="match status" value="1"/>
</dbReference>
<evidence type="ECO:0000256" key="1">
    <source>
        <dbReference type="ARBA" id="ARBA00001947"/>
    </source>
</evidence>
<dbReference type="SUPFAM" id="SSF50129">
    <property type="entry name" value="GroES-like"/>
    <property type="match status" value="1"/>
</dbReference>
<feature type="domain" description="Enoyl reductase (ER)" evidence="7">
    <location>
        <begin position="68"/>
        <end position="353"/>
    </location>
</feature>
<dbReference type="PANTHER" id="PTHR42683">
    <property type="entry name" value="ALDEHYDE REDUCTASE"/>
    <property type="match status" value="1"/>
</dbReference>
<keyword evidence="4" id="KW-0560">Oxidoreductase</keyword>
<feature type="signal peptide" evidence="6">
    <location>
        <begin position="1"/>
        <end position="26"/>
    </location>
</feature>
<evidence type="ECO:0000313" key="8">
    <source>
        <dbReference type="EMBL" id="CAE0628906.1"/>
    </source>
</evidence>
<dbReference type="GO" id="GO:0008270">
    <property type="term" value="F:zinc ion binding"/>
    <property type="evidence" value="ECO:0007669"/>
    <property type="project" value="InterPro"/>
</dbReference>
<dbReference type="CDD" id="cd05283">
    <property type="entry name" value="CAD1"/>
    <property type="match status" value="1"/>
</dbReference>
<sequence>MMMCSKIGLLLVLGSCAMLLLVQCEAAAPLKGGLEKIFSPFHSKKKGKVSESKVKDCVALCAVTPTTGELAKDTFQRRACGPKDVYIEISYCGMCYSDYHTVHGEWGWDGAHPVVPGHEITGVVAEVGSEVRRFRAGDRVGVGCFVGSCSACPSCKAGDIQYCDEGAMQTYNWPHPTDTVNPITLGGYSKSITVDQDFVLKIPKNMPMDAGAPLLCAGITMWSPLVHFEGARKGGKKVGIVGFGGLGHMGVKLAKAMGNEVFVFSTSPRKKADIEALGATFVQSTDEEAMRALGNTLDLIIDTANVPHLLAGYLATLKAQRTFCMVGADTSNFTDVNAFSVLMRRISIGGSLVGGIKETQDMLNFCAKHGITADIELIGADEANSAMKALKANAGASRRFVLDIQNTL</sequence>
<evidence type="ECO:0000256" key="3">
    <source>
        <dbReference type="ARBA" id="ARBA00022833"/>
    </source>
</evidence>
<dbReference type="Gene3D" id="3.90.180.10">
    <property type="entry name" value="Medium-chain alcohol dehydrogenases, catalytic domain"/>
    <property type="match status" value="1"/>
</dbReference>
<dbReference type="Gene3D" id="3.40.50.720">
    <property type="entry name" value="NAD(P)-binding Rossmann-like Domain"/>
    <property type="match status" value="1"/>
</dbReference>
<evidence type="ECO:0000256" key="5">
    <source>
        <dbReference type="RuleBase" id="RU361277"/>
    </source>
</evidence>
<keyword evidence="2 5" id="KW-0479">Metal-binding</keyword>
<dbReference type="InterPro" id="IPR029752">
    <property type="entry name" value="D-isomer_DH_CS1"/>
</dbReference>
<dbReference type="Pfam" id="PF00107">
    <property type="entry name" value="ADH_zinc_N"/>
    <property type="match status" value="1"/>
</dbReference>
<keyword evidence="6" id="KW-0732">Signal</keyword>
<keyword evidence="3 5" id="KW-0862">Zinc</keyword>
<dbReference type="InterPro" id="IPR011032">
    <property type="entry name" value="GroES-like_sf"/>
</dbReference>
<dbReference type="InterPro" id="IPR002328">
    <property type="entry name" value="ADH_Zn_CS"/>
</dbReference>
<gene>
    <name evidence="8" type="ORF">HAKA00212_LOCUS7588</name>
</gene>
<feature type="chain" id="PRO_5030160758" description="Enoyl reductase (ER) domain-containing protein" evidence="6">
    <location>
        <begin position="27"/>
        <end position="408"/>
    </location>
</feature>
<accession>A0A6V1PBF6</accession>
<dbReference type="FunFam" id="3.40.50.720:FF:000022">
    <property type="entry name" value="Cinnamyl alcohol dehydrogenase"/>
    <property type="match status" value="1"/>
</dbReference>
<dbReference type="EMBL" id="HBIU01016278">
    <property type="protein sequence ID" value="CAE0628906.1"/>
    <property type="molecule type" value="Transcribed_RNA"/>
</dbReference>
<name>A0A6V1PBF6_HETAK</name>
<protein>
    <recommendedName>
        <fullName evidence="7">Enoyl reductase (ER) domain-containing protein</fullName>
    </recommendedName>
</protein>
<dbReference type="SUPFAM" id="SSF51735">
    <property type="entry name" value="NAD(P)-binding Rossmann-fold domains"/>
    <property type="match status" value="1"/>
</dbReference>
<evidence type="ECO:0000256" key="2">
    <source>
        <dbReference type="ARBA" id="ARBA00022723"/>
    </source>
</evidence>
<dbReference type="InterPro" id="IPR013154">
    <property type="entry name" value="ADH-like_N"/>
</dbReference>
<evidence type="ECO:0000256" key="4">
    <source>
        <dbReference type="ARBA" id="ARBA00023002"/>
    </source>
</evidence>
<organism evidence="8">
    <name type="scientific">Heterosigma akashiwo</name>
    <name type="common">Chromophytic alga</name>
    <name type="synonym">Heterosigma carterae</name>
    <dbReference type="NCBI Taxonomy" id="2829"/>
    <lineage>
        <taxon>Eukaryota</taxon>
        <taxon>Sar</taxon>
        <taxon>Stramenopiles</taxon>
        <taxon>Ochrophyta</taxon>
        <taxon>Raphidophyceae</taxon>
        <taxon>Chattonellales</taxon>
        <taxon>Chattonellaceae</taxon>
        <taxon>Heterosigma</taxon>
    </lineage>
</organism>
<dbReference type="SMART" id="SM00829">
    <property type="entry name" value="PKS_ER"/>
    <property type="match status" value="1"/>
</dbReference>
<dbReference type="InterPro" id="IPR020843">
    <property type="entry name" value="ER"/>
</dbReference>
<reference evidence="8" key="1">
    <citation type="submission" date="2021-01" db="EMBL/GenBank/DDBJ databases">
        <authorList>
            <person name="Corre E."/>
            <person name="Pelletier E."/>
            <person name="Niang G."/>
            <person name="Scheremetjew M."/>
            <person name="Finn R."/>
            <person name="Kale V."/>
            <person name="Holt S."/>
            <person name="Cochrane G."/>
            <person name="Meng A."/>
            <person name="Brown T."/>
            <person name="Cohen L."/>
        </authorList>
    </citation>
    <scope>NUCLEOTIDE SEQUENCE</scope>
    <source>
        <strain evidence="8">CCMP3107</strain>
    </source>
</reference>
<dbReference type="PROSITE" id="PS00065">
    <property type="entry name" value="D_2_HYDROXYACID_DH_1"/>
    <property type="match status" value="1"/>
</dbReference>
<comment type="cofactor">
    <cofactor evidence="1 5">
        <name>Zn(2+)</name>
        <dbReference type="ChEBI" id="CHEBI:29105"/>
    </cofactor>
</comment>